<dbReference type="OrthoDB" id="9786766at2"/>
<dbReference type="InterPro" id="IPR010502">
    <property type="entry name" value="Carb-bd_dom_fam9"/>
</dbReference>
<name>A0A5C7BCD5_9FLAO</name>
<dbReference type="GO" id="GO:0016052">
    <property type="term" value="P:carbohydrate catabolic process"/>
    <property type="evidence" value="ECO:0007669"/>
    <property type="project" value="InterPro"/>
</dbReference>
<dbReference type="PROSITE" id="PS51257">
    <property type="entry name" value="PROKAR_LIPOPROTEIN"/>
    <property type="match status" value="1"/>
</dbReference>
<dbReference type="Proteomes" id="UP000321938">
    <property type="component" value="Unassembled WGS sequence"/>
</dbReference>
<accession>A0A5C7BCD5</accession>
<organism evidence="2 3">
    <name type="scientific">Psychroserpens burtonensis</name>
    <dbReference type="NCBI Taxonomy" id="49278"/>
    <lineage>
        <taxon>Bacteria</taxon>
        <taxon>Pseudomonadati</taxon>
        <taxon>Bacteroidota</taxon>
        <taxon>Flavobacteriia</taxon>
        <taxon>Flavobacteriales</taxon>
        <taxon>Flavobacteriaceae</taxon>
        <taxon>Psychroserpens</taxon>
    </lineage>
</organism>
<dbReference type="RefSeq" id="WP_147230877.1">
    <property type="nucleotide sequence ID" value="NZ_VOSB01000002.1"/>
</dbReference>
<sequence length="282" mass="32269">MEVKRTVENFVKTKKLMTMVAMITFILFLVSCLNKTATQTASNTPDYCQLNLETPNSQSNVDGAFNAQMTLVPLTIDGCSKDSIWKSADWYSMNYVWLGEPVDSTDYHGRFKLAWDSQFLYILVEVIDEHLNPTLANGKENYWKGDYVEVFLDEDRSGGIHQYNHQAFAYHVSTEGHVIDKGASQETIFFDNHIEVVRFQEENRHLWEMAIKLFDDQFDENSTDNVPVKILNKKSIGFSIAYGDNDGNNNRENFMGSKMTHGINNDDGYINSDVFGSILFIE</sequence>
<dbReference type="EMBL" id="VOSB01000002">
    <property type="protein sequence ID" value="TXE19933.1"/>
    <property type="molecule type" value="Genomic_DNA"/>
</dbReference>
<evidence type="ECO:0000259" key="1">
    <source>
        <dbReference type="Pfam" id="PF06452"/>
    </source>
</evidence>
<feature type="domain" description="Carbohydrate-binding" evidence="1">
    <location>
        <begin position="76"/>
        <end position="279"/>
    </location>
</feature>
<evidence type="ECO:0000313" key="2">
    <source>
        <dbReference type="EMBL" id="TXE19933.1"/>
    </source>
</evidence>
<reference evidence="2 3" key="1">
    <citation type="submission" date="2019-08" db="EMBL/GenBank/DDBJ databases">
        <title>Genome of Psychroserpens burtonensis ACAM 167.</title>
        <authorList>
            <person name="Bowman J.P."/>
        </authorList>
    </citation>
    <scope>NUCLEOTIDE SEQUENCE [LARGE SCALE GENOMIC DNA]</scope>
    <source>
        <strain evidence="2 3">ACAM 167</strain>
    </source>
</reference>
<dbReference type="STRING" id="1123037.GCA_000425305_02830"/>
<dbReference type="GO" id="GO:0004553">
    <property type="term" value="F:hydrolase activity, hydrolyzing O-glycosyl compounds"/>
    <property type="evidence" value="ECO:0007669"/>
    <property type="project" value="InterPro"/>
</dbReference>
<dbReference type="GO" id="GO:0030246">
    <property type="term" value="F:carbohydrate binding"/>
    <property type="evidence" value="ECO:0007669"/>
    <property type="project" value="InterPro"/>
</dbReference>
<dbReference type="AlphaFoldDB" id="A0A5C7BCD5"/>
<dbReference type="Gene3D" id="2.60.40.1190">
    <property type="match status" value="1"/>
</dbReference>
<dbReference type="SUPFAM" id="SSF49344">
    <property type="entry name" value="CBD9-like"/>
    <property type="match status" value="1"/>
</dbReference>
<keyword evidence="3" id="KW-1185">Reference proteome</keyword>
<dbReference type="Pfam" id="PF06452">
    <property type="entry name" value="CBM9_1"/>
    <property type="match status" value="1"/>
</dbReference>
<gene>
    <name evidence="2" type="ORF">ES692_01350</name>
</gene>
<proteinExistence type="predicted"/>
<protein>
    <submittedName>
        <fullName evidence="2">Sugar-binding protein</fullName>
    </submittedName>
</protein>
<evidence type="ECO:0000313" key="3">
    <source>
        <dbReference type="Proteomes" id="UP000321938"/>
    </source>
</evidence>
<comment type="caution">
    <text evidence="2">The sequence shown here is derived from an EMBL/GenBank/DDBJ whole genome shotgun (WGS) entry which is preliminary data.</text>
</comment>